<feature type="domain" description="Major facilitator superfamily (MFS) profile" evidence="6">
    <location>
        <begin position="25"/>
        <end position="409"/>
    </location>
</feature>
<protein>
    <submittedName>
        <fullName evidence="7">MFS transporter</fullName>
    </submittedName>
</protein>
<evidence type="ECO:0000256" key="4">
    <source>
        <dbReference type="ARBA" id="ARBA00023136"/>
    </source>
</evidence>
<dbReference type="PANTHER" id="PTHR23518">
    <property type="entry name" value="C-METHYLTRANSFERASE"/>
    <property type="match status" value="1"/>
</dbReference>
<evidence type="ECO:0000256" key="1">
    <source>
        <dbReference type="ARBA" id="ARBA00004651"/>
    </source>
</evidence>
<dbReference type="OrthoDB" id="9803985at2"/>
<dbReference type="Gene3D" id="1.20.1250.20">
    <property type="entry name" value="MFS general substrate transporter like domains"/>
    <property type="match status" value="1"/>
</dbReference>
<feature type="transmembrane region" description="Helical" evidence="5">
    <location>
        <begin position="321"/>
        <end position="343"/>
    </location>
</feature>
<feature type="transmembrane region" description="Helical" evidence="5">
    <location>
        <begin position="234"/>
        <end position="253"/>
    </location>
</feature>
<evidence type="ECO:0000313" key="7">
    <source>
        <dbReference type="EMBL" id="AXB43658.1"/>
    </source>
</evidence>
<evidence type="ECO:0000313" key="8">
    <source>
        <dbReference type="Proteomes" id="UP000250434"/>
    </source>
</evidence>
<feature type="transmembrane region" description="Helical" evidence="5">
    <location>
        <begin position="387"/>
        <end position="404"/>
    </location>
</feature>
<evidence type="ECO:0000256" key="5">
    <source>
        <dbReference type="SAM" id="Phobius"/>
    </source>
</evidence>
<evidence type="ECO:0000259" key="6">
    <source>
        <dbReference type="PROSITE" id="PS50850"/>
    </source>
</evidence>
<keyword evidence="2 5" id="KW-0812">Transmembrane</keyword>
<feature type="transmembrane region" description="Helical" evidence="5">
    <location>
        <begin position="296"/>
        <end position="315"/>
    </location>
</feature>
<dbReference type="CDD" id="cd17370">
    <property type="entry name" value="MFS_MJ1317_like"/>
    <property type="match status" value="1"/>
</dbReference>
<keyword evidence="4 5" id="KW-0472">Membrane</keyword>
<feature type="transmembrane region" description="Helical" evidence="5">
    <location>
        <begin position="184"/>
        <end position="204"/>
    </location>
</feature>
<dbReference type="GO" id="GO:0022857">
    <property type="term" value="F:transmembrane transporter activity"/>
    <property type="evidence" value="ECO:0007669"/>
    <property type="project" value="InterPro"/>
</dbReference>
<keyword evidence="8" id="KW-1185">Reference proteome</keyword>
<dbReference type="SUPFAM" id="SSF103473">
    <property type="entry name" value="MFS general substrate transporter"/>
    <property type="match status" value="1"/>
</dbReference>
<reference evidence="7 8" key="1">
    <citation type="submission" date="2016-04" db="EMBL/GenBank/DDBJ databases">
        <title>Complete genome sequence and analysis of deep-sea sediment isolate, Amycolatopsis sp. WP1.</title>
        <authorList>
            <person name="Wang H."/>
            <person name="Chen S."/>
            <person name="Wu Q."/>
        </authorList>
    </citation>
    <scope>NUCLEOTIDE SEQUENCE [LARGE SCALE GENOMIC DNA]</scope>
    <source>
        <strain evidence="7 8">WP1</strain>
    </source>
</reference>
<dbReference type="InterPro" id="IPR011701">
    <property type="entry name" value="MFS"/>
</dbReference>
<proteinExistence type="predicted"/>
<evidence type="ECO:0000256" key="2">
    <source>
        <dbReference type="ARBA" id="ARBA00022692"/>
    </source>
</evidence>
<dbReference type="Proteomes" id="UP000250434">
    <property type="component" value="Chromosome"/>
</dbReference>
<comment type="subcellular location">
    <subcellularLocation>
        <location evidence="1">Cell membrane</location>
        <topology evidence="1">Multi-pass membrane protein</topology>
    </subcellularLocation>
</comment>
<gene>
    <name evidence="7" type="ORF">A4R43_14830</name>
</gene>
<dbReference type="PROSITE" id="PS50850">
    <property type="entry name" value="MFS"/>
    <property type="match status" value="1"/>
</dbReference>
<dbReference type="AlphaFoldDB" id="A0A344L6I4"/>
<keyword evidence="3 5" id="KW-1133">Transmembrane helix</keyword>
<dbReference type="Pfam" id="PF07690">
    <property type="entry name" value="MFS_1"/>
    <property type="match status" value="1"/>
</dbReference>
<feature type="transmembrane region" description="Helical" evidence="5">
    <location>
        <begin position="161"/>
        <end position="178"/>
    </location>
</feature>
<feature type="transmembrane region" description="Helical" evidence="5">
    <location>
        <begin position="265"/>
        <end position="284"/>
    </location>
</feature>
<name>A0A344L6I4_9PSEU</name>
<organism evidence="7 8">
    <name type="scientific">Amycolatopsis albispora</name>
    <dbReference type="NCBI Taxonomy" id="1804986"/>
    <lineage>
        <taxon>Bacteria</taxon>
        <taxon>Bacillati</taxon>
        <taxon>Actinomycetota</taxon>
        <taxon>Actinomycetes</taxon>
        <taxon>Pseudonocardiales</taxon>
        <taxon>Pseudonocardiaceae</taxon>
        <taxon>Amycolatopsis</taxon>
    </lineage>
</organism>
<feature type="transmembrane region" description="Helical" evidence="5">
    <location>
        <begin position="364"/>
        <end position="381"/>
    </location>
</feature>
<dbReference type="RefSeq" id="WP_113692894.1">
    <property type="nucleotide sequence ID" value="NZ_CP015163.1"/>
</dbReference>
<dbReference type="EMBL" id="CP015163">
    <property type="protein sequence ID" value="AXB43658.1"/>
    <property type="molecule type" value="Genomic_DNA"/>
</dbReference>
<dbReference type="InterPro" id="IPR020846">
    <property type="entry name" value="MFS_dom"/>
</dbReference>
<dbReference type="KEGG" id="aab:A4R43_14830"/>
<dbReference type="InterPro" id="IPR036259">
    <property type="entry name" value="MFS_trans_sf"/>
</dbReference>
<sequence length="414" mass="43176">MYIASARETGLEARPDGAGRRVAGNVFALGAVSLVTDVSSEMVTAVLPLYLVLQLGFSPLQFGILDGLYSGVTAFVRIAGGTLADRWQRRKLVAGLGYGISAVAKLGLLGVTGSATSMGLVLAADRTGKGLRTAPRDALISLSSDPGTLGRAFGVHRAMDTVGAFLGPLVAFLLLWAVTGGYQAVFFVSFCVATLGVVLLVLFVRDHREPVDRRSSVSPRAAFGLLRDRGFRRICGWAALFGLATVGDAFVYLLLQDRLSIEPAYFAVLPLGTAGIYLLLAVPLGRVADRIGRWKVFVAGHLALLAAYTLLLGAADGLWLVVASLTAHGLFYACTDGVLMAAAGPLLPAGLRTSGLAVLQTGQALAKLASSVLFGAAWTLWGMRPALYLAAGALAVVVVAALIVRPLRAERGAV</sequence>
<evidence type="ECO:0000256" key="3">
    <source>
        <dbReference type="ARBA" id="ARBA00022989"/>
    </source>
</evidence>
<dbReference type="GO" id="GO:0005886">
    <property type="term" value="C:plasma membrane"/>
    <property type="evidence" value="ECO:0007669"/>
    <property type="project" value="UniProtKB-SubCell"/>
</dbReference>
<accession>A0A344L6I4</accession>
<dbReference type="PANTHER" id="PTHR23518:SF2">
    <property type="entry name" value="MAJOR FACILITATOR SUPERFAMILY TRANSPORTER"/>
    <property type="match status" value="1"/>
</dbReference>